<organism evidence="6 7">
    <name type="scientific">Flagellimonas marina</name>
    <dbReference type="NCBI Taxonomy" id="1775168"/>
    <lineage>
        <taxon>Bacteria</taxon>
        <taxon>Pseudomonadati</taxon>
        <taxon>Bacteroidota</taxon>
        <taxon>Flavobacteriia</taxon>
        <taxon>Flavobacteriales</taxon>
        <taxon>Flavobacteriaceae</taxon>
        <taxon>Flagellimonas</taxon>
    </lineage>
</organism>
<name>A0ABV8PNW9_9FLAO</name>
<dbReference type="InterPro" id="IPR036509">
    <property type="entry name" value="Met_Sox_Rdtase_MsrA_sf"/>
</dbReference>
<dbReference type="Pfam" id="PF01625">
    <property type="entry name" value="PMSR"/>
    <property type="match status" value="1"/>
</dbReference>
<comment type="caution">
    <text evidence="6">The sequence shown here is derived from an EMBL/GenBank/DDBJ whole genome shotgun (WGS) entry which is preliminary data.</text>
</comment>
<dbReference type="Gene3D" id="3.30.1060.10">
    <property type="entry name" value="Peptide methionine sulphoxide reductase MsrA"/>
    <property type="match status" value="1"/>
</dbReference>
<dbReference type="GO" id="GO:0008113">
    <property type="term" value="F:peptide-methionine (S)-S-oxide reductase activity"/>
    <property type="evidence" value="ECO:0007669"/>
    <property type="project" value="UniProtKB-EC"/>
</dbReference>
<evidence type="ECO:0000256" key="1">
    <source>
        <dbReference type="ARBA" id="ARBA00023002"/>
    </source>
</evidence>
<evidence type="ECO:0000259" key="5">
    <source>
        <dbReference type="Pfam" id="PF01625"/>
    </source>
</evidence>
<evidence type="ECO:0000313" key="6">
    <source>
        <dbReference type="EMBL" id="MFC4220350.1"/>
    </source>
</evidence>
<dbReference type="Proteomes" id="UP001595841">
    <property type="component" value="Unassembled WGS sequence"/>
</dbReference>
<feature type="domain" description="Peptide methionine sulphoxide reductase MsrA" evidence="5">
    <location>
        <begin position="3"/>
        <end position="156"/>
    </location>
</feature>
<protein>
    <recommendedName>
        <fullName evidence="4">Peptide methionine sulfoxide reductase MsrA</fullName>
        <shortName evidence="4">Protein-methionine-S-oxide reductase</shortName>
        <ecNumber evidence="4">1.8.4.11</ecNumber>
    </recommendedName>
    <alternativeName>
        <fullName evidence="4">Peptide-methionine (S)-S-oxide reductase</fullName>
        <shortName evidence="4">Peptide Met(O) reductase</shortName>
    </alternativeName>
</protein>
<evidence type="ECO:0000256" key="3">
    <source>
        <dbReference type="ARBA" id="ARBA00048782"/>
    </source>
</evidence>
<proteinExistence type="inferred from homology"/>
<dbReference type="NCBIfam" id="TIGR00401">
    <property type="entry name" value="msrA"/>
    <property type="match status" value="1"/>
</dbReference>
<gene>
    <name evidence="4 6" type="primary">msrA</name>
    <name evidence="6" type="ORF">ACFOWS_09400</name>
</gene>
<dbReference type="InterPro" id="IPR002569">
    <property type="entry name" value="Met_Sox_Rdtase_MsrA_dom"/>
</dbReference>
<dbReference type="EMBL" id="JBHSCL010000004">
    <property type="protein sequence ID" value="MFC4220350.1"/>
    <property type="molecule type" value="Genomic_DNA"/>
</dbReference>
<dbReference type="PANTHER" id="PTHR43774:SF1">
    <property type="entry name" value="PEPTIDE METHIONINE SULFOXIDE REDUCTASE MSRA 2"/>
    <property type="match status" value="1"/>
</dbReference>
<comment type="catalytic activity">
    <reaction evidence="3 4">
        <text>[thioredoxin]-disulfide + L-methionine + H2O = L-methionine (S)-S-oxide + [thioredoxin]-dithiol</text>
        <dbReference type="Rhea" id="RHEA:19993"/>
        <dbReference type="Rhea" id="RHEA-COMP:10698"/>
        <dbReference type="Rhea" id="RHEA-COMP:10700"/>
        <dbReference type="ChEBI" id="CHEBI:15377"/>
        <dbReference type="ChEBI" id="CHEBI:29950"/>
        <dbReference type="ChEBI" id="CHEBI:50058"/>
        <dbReference type="ChEBI" id="CHEBI:57844"/>
        <dbReference type="ChEBI" id="CHEBI:58772"/>
        <dbReference type="EC" id="1.8.4.11"/>
    </reaction>
</comment>
<comment type="similarity">
    <text evidence="4">Belongs to the MsrA Met sulfoxide reductase family.</text>
</comment>
<dbReference type="RefSeq" id="WP_379763843.1">
    <property type="nucleotide sequence ID" value="NZ_JBHSCL010000004.1"/>
</dbReference>
<comment type="catalytic activity">
    <reaction evidence="2 4">
        <text>L-methionyl-[protein] + [thioredoxin]-disulfide + H2O = L-methionyl-(S)-S-oxide-[protein] + [thioredoxin]-dithiol</text>
        <dbReference type="Rhea" id="RHEA:14217"/>
        <dbReference type="Rhea" id="RHEA-COMP:10698"/>
        <dbReference type="Rhea" id="RHEA-COMP:10700"/>
        <dbReference type="Rhea" id="RHEA-COMP:12313"/>
        <dbReference type="Rhea" id="RHEA-COMP:12315"/>
        <dbReference type="ChEBI" id="CHEBI:15377"/>
        <dbReference type="ChEBI" id="CHEBI:16044"/>
        <dbReference type="ChEBI" id="CHEBI:29950"/>
        <dbReference type="ChEBI" id="CHEBI:44120"/>
        <dbReference type="ChEBI" id="CHEBI:50058"/>
        <dbReference type="EC" id="1.8.4.11"/>
    </reaction>
</comment>
<keyword evidence="1 4" id="KW-0560">Oxidoreductase</keyword>
<dbReference type="PANTHER" id="PTHR43774">
    <property type="entry name" value="PEPTIDE METHIONINE SULFOXIDE REDUCTASE"/>
    <property type="match status" value="1"/>
</dbReference>
<sequence>METALFAGGCFWCTEAVFQRLNGVMEVLSGYTGGSIKNPAYREICTGRTGHAEAIKITFDPLKVSYVELLEVFFTTHDPTTLNRQGNDVGTQYRSEIFYTSAQQKEQAEEYIALLEKEGIFGAPIVTAISEEKPFYVAEEEHQNYYNDHRQQPYCQFIIDPKIKKLNTYFSKKLNTTN</sequence>
<evidence type="ECO:0000256" key="2">
    <source>
        <dbReference type="ARBA" id="ARBA00047806"/>
    </source>
</evidence>
<dbReference type="SUPFAM" id="SSF55068">
    <property type="entry name" value="Peptide methionine sulfoxide reductase"/>
    <property type="match status" value="1"/>
</dbReference>
<dbReference type="EC" id="1.8.4.11" evidence="4"/>
<feature type="active site" evidence="4">
    <location>
        <position position="10"/>
    </location>
</feature>
<evidence type="ECO:0000256" key="4">
    <source>
        <dbReference type="HAMAP-Rule" id="MF_01401"/>
    </source>
</evidence>
<comment type="function">
    <text evidence="4">Has an important function as a repair enzyme for proteins that have been inactivated by oxidation. Catalyzes the reversible oxidation-reduction of methionine sulfoxide in proteins to methionine.</text>
</comment>
<accession>A0ABV8PNW9</accession>
<reference evidence="7" key="1">
    <citation type="journal article" date="2019" name="Int. J. Syst. Evol. Microbiol.">
        <title>The Global Catalogue of Microorganisms (GCM) 10K type strain sequencing project: providing services to taxonomists for standard genome sequencing and annotation.</title>
        <authorList>
            <consortium name="The Broad Institute Genomics Platform"/>
            <consortium name="The Broad Institute Genome Sequencing Center for Infectious Disease"/>
            <person name="Wu L."/>
            <person name="Ma J."/>
        </authorList>
    </citation>
    <scope>NUCLEOTIDE SEQUENCE [LARGE SCALE GENOMIC DNA]</scope>
    <source>
        <strain evidence="7">CGMCC 1.15774</strain>
    </source>
</reference>
<keyword evidence="7" id="KW-1185">Reference proteome</keyword>
<evidence type="ECO:0000313" key="7">
    <source>
        <dbReference type="Proteomes" id="UP001595841"/>
    </source>
</evidence>
<dbReference type="HAMAP" id="MF_01401">
    <property type="entry name" value="MsrA"/>
    <property type="match status" value="1"/>
</dbReference>